<dbReference type="PANTHER" id="PTHR22731">
    <property type="entry name" value="RIBONUCLEASES P/MRP PROTEIN SUBUNIT POP1"/>
    <property type="match status" value="1"/>
</dbReference>
<dbReference type="AlphaFoldDB" id="A0A7C8MRA8"/>
<feature type="compositionally biased region" description="Basic and acidic residues" evidence="12">
    <location>
        <begin position="1006"/>
        <end position="1026"/>
    </location>
</feature>
<dbReference type="Pfam" id="PF08170">
    <property type="entry name" value="POPLD"/>
    <property type="match status" value="1"/>
</dbReference>
<keyword evidence="2" id="KW-0819">tRNA processing</keyword>
<feature type="region of interest" description="Disordered" evidence="12">
    <location>
        <begin position="907"/>
        <end position="932"/>
    </location>
</feature>
<feature type="compositionally biased region" description="Basic and acidic residues" evidence="12">
    <location>
        <begin position="1197"/>
        <end position="1219"/>
    </location>
</feature>
<keyword evidence="4" id="KW-0863">Zinc-finger</keyword>
<feature type="compositionally biased region" description="Polar residues" evidence="12">
    <location>
        <begin position="26"/>
        <end position="39"/>
    </location>
</feature>
<dbReference type="GO" id="GO:0006325">
    <property type="term" value="P:chromatin organization"/>
    <property type="evidence" value="ECO:0007669"/>
    <property type="project" value="UniProtKB-KW"/>
</dbReference>
<feature type="region of interest" description="Disordered" evidence="12">
    <location>
        <begin position="1099"/>
        <end position="1256"/>
    </location>
</feature>
<evidence type="ECO:0000256" key="12">
    <source>
        <dbReference type="SAM" id="MobiDB-lite"/>
    </source>
</evidence>
<keyword evidence="8 11" id="KW-0010">Activator</keyword>
<feature type="region of interest" description="Disordered" evidence="12">
    <location>
        <begin position="75"/>
        <end position="200"/>
    </location>
</feature>
<evidence type="ECO:0000256" key="5">
    <source>
        <dbReference type="ARBA" id="ARBA00022833"/>
    </source>
</evidence>
<evidence type="ECO:0000256" key="8">
    <source>
        <dbReference type="ARBA" id="ARBA00023159"/>
    </source>
</evidence>
<keyword evidence="9" id="KW-0804">Transcription</keyword>
<evidence type="ECO:0000256" key="4">
    <source>
        <dbReference type="ARBA" id="ARBA00022771"/>
    </source>
</evidence>
<dbReference type="OrthoDB" id="442863at2759"/>
<keyword evidence="3" id="KW-0479">Metal-binding</keyword>
<evidence type="ECO:0000259" key="13">
    <source>
        <dbReference type="Pfam" id="PF06978"/>
    </source>
</evidence>
<dbReference type="Pfam" id="PF06978">
    <property type="entry name" value="POP1_N"/>
    <property type="match status" value="1"/>
</dbReference>
<keyword evidence="17" id="KW-1185">Reference proteome</keyword>
<dbReference type="GO" id="GO:0070461">
    <property type="term" value="C:SAGA-type complex"/>
    <property type="evidence" value="ECO:0007669"/>
    <property type="project" value="UniProtKB-ARBA"/>
</dbReference>
<dbReference type="InterPro" id="IPR012590">
    <property type="entry name" value="POPLD_dom"/>
</dbReference>
<evidence type="ECO:0000313" key="16">
    <source>
        <dbReference type="EMBL" id="KAF2873085.1"/>
    </source>
</evidence>
<reference evidence="16 17" key="1">
    <citation type="submission" date="2020-01" db="EMBL/GenBank/DDBJ databases">
        <authorList>
            <consortium name="DOE Joint Genome Institute"/>
            <person name="Haridas S."/>
            <person name="Albert R."/>
            <person name="Binder M."/>
            <person name="Bloem J."/>
            <person name="Labutti K."/>
            <person name="Salamov A."/>
            <person name="Andreopoulos B."/>
            <person name="Baker S.E."/>
            <person name="Barry K."/>
            <person name="Bills G."/>
            <person name="Bluhm B.H."/>
            <person name="Cannon C."/>
            <person name="Castanera R."/>
            <person name="Culley D.E."/>
            <person name="Daum C."/>
            <person name="Ezra D."/>
            <person name="Gonzalez J.B."/>
            <person name="Henrissat B."/>
            <person name="Kuo A."/>
            <person name="Liang C."/>
            <person name="Lipzen A."/>
            <person name="Lutzoni F."/>
            <person name="Magnuson J."/>
            <person name="Mondo S."/>
            <person name="Nolan M."/>
            <person name="Ohm R."/>
            <person name="Pangilinan J."/>
            <person name="Park H.-J.H."/>
            <person name="Ramirez L."/>
            <person name="Alfaro M."/>
            <person name="Sun H."/>
            <person name="Tritt A."/>
            <person name="Yoshinaga Y."/>
            <person name="Zwiers L.-H.L."/>
            <person name="Turgeon B.G."/>
            <person name="Goodwin S.B."/>
            <person name="Spatafora J.W."/>
            <person name="Crous P.W."/>
            <person name="Grigoriev I.V."/>
        </authorList>
    </citation>
    <scope>NUCLEOTIDE SEQUENCE [LARGE SCALE GENOMIC DNA]</scope>
    <source>
        <strain evidence="16 17">CBS 611.86</strain>
    </source>
</reference>
<dbReference type="Pfam" id="PF08209">
    <property type="entry name" value="Sgf11"/>
    <property type="match status" value="1"/>
</dbReference>
<feature type="compositionally biased region" description="Polar residues" evidence="12">
    <location>
        <begin position="907"/>
        <end position="928"/>
    </location>
</feature>
<evidence type="ECO:0000256" key="3">
    <source>
        <dbReference type="ARBA" id="ARBA00022723"/>
    </source>
</evidence>
<evidence type="ECO:0000259" key="15">
    <source>
        <dbReference type="Pfam" id="PF22770"/>
    </source>
</evidence>
<feature type="compositionally biased region" description="Basic residues" evidence="12">
    <location>
        <begin position="140"/>
        <end position="150"/>
    </location>
</feature>
<feature type="compositionally biased region" description="Basic and acidic residues" evidence="12">
    <location>
        <begin position="1172"/>
        <end position="1181"/>
    </location>
</feature>
<name>A0A7C8MRA8_9PLEO</name>
<comment type="similarity">
    <text evidence="11">Belongs to the SGF11 family.</text>
</comment>
<evidence type="ECO:0000259" key="14">
    <source>
        <dbReference type="Pfam" id="PF08170"/>
    </source>
</evidence>
<keyword evidence="6" id="KW-0156">Chromatin regulator</keyword>
<dbReference type="InterPro" id="IPR039182">
    <property type="entry name" value="Pop1"/>
</dbReference>
<dbReference type="GO" id="GO:0000172">
    <property type="term" value="C:ribonuclease MRP complex"/>
    <property type="evidence" value="ECO:0007669"/>
    <property type="project" value="InterPro"/>
</dbReference>
<dbReference type="InterPro" id="IPR055079">
    <property type="entry name" value="POP1_C"/>
</dbReference>
<feature type="compositionally biased region" description="Basic residues" evidence="12">
    <location>
        <begin position="172"/>
        <end position="185"/>
    </location>
</feature>
<feature type="region of interest" description="Disordered" evidence="12">
    <location>
        <begin position="1005"/>
        <end position="1040"/>
    </location>
</feature>
<dbReference type="PANTHER" id="PTHR22731:SF3">
    <property type="entry name" value="RIBONUCLEASES P_MRP PROTEIN SUBUNIT POP1"/>
    <property type="match status" value="1"/>
</dbReference>
<feature type="domain" description="POPLD" evidence="14">
    <location>
        <begin position="531"/>
        <end position="636"/>
    </location>
</feature>
<dbReference type="GO" id="GO:0008270">
    <property type="term" value="F:zinc ion binding"/>
    <property type="evidence" value="ECO:0007669"/>
    <property type="project" value="UniProtKB-KW"/>
</dbReference>
<feature type="region of interest" description="Disordered" evidence="12">
    <location>
        <begin position="822"/>
        <end position="852"/>
    </location>
</feature>
<evidence type="ECO:0000256" key="1">
    <source>
        <dbReference type="ARBA" id="ARBA00004123"/>
    </source>
</evidence>
<organism evidence="16 17">
    <name type="scientific">Massariosphaeria phaeospora</name>
    <dbReference type="NCBI Taxonomy" id="100035"/>
    <lineage>
        <taxon>Eukaryota</taxon>
        <taxon>Fungi</taxon>
        <taxon>Dikarya</taxon>
        <taxon>Ascomycota</taxon>
        <taxon>Pezizomycotina</taxon>
        <taxon>Dothideomycetes</taxon>
        <taxon>Pleosporomycetidae</taxon>
        <taxon>Pleosporales</taxon>
        <taxon>Pleosporales incertae sedis</taxon>
        <taxon>Massariosphaeria</taxon>
    </lineage>
</organism>
<proteinExistence type="inferred from homology"/>
<keyword evidence="5" id="KW-0862">Zinc</keyword>
<feature type="region of interest" description="Disordered" evidence="12">
    <location>
        <begin position="1"/>
        <end position="45"/>
    </location>
</feature>
<sequence length="1256" mass="138570">MADNPKKRKEGAEGAPASKRSRFSKPQHNIHSAAMSTAYPSGEIDTKKFMRAHENEIKSMENAMRAAKKGLARRAFQEVPRDMRRRTASHNPQRVPKRIKRRAKVEALEDNTPISKGKSGSGIGKGKTQWLRREGIEKSKRAKEKRGQKRTTKDDNAVTNQPETREQASKERSKHPAAPKPKSKRLVALATPDTPPSRFRRRQVHKTWLPTHIWHTKRARMTLPKEPLWRFAIPLAPVAKAYRHTHRAATLRGAVAWDMSYMATIGLEGAEASILGLLKGLHFAAEDEEDPWQARGRGKKWVDGMRAWDGWIYEREGKLPSKIAEVTVIWCTREALSSNKRKLFIRVHPSAFLQLWNEVIRISKVQKPAVTVEDLRFEIGSIELVGPSAAETLCSVLHPSPPKEQSTESPGSIWGKLATVTNPGVLPASSLLGFCISDPRLRDPPKSITLRDDAASQSQLIEILADWPVDRTQTAPAIFKRDSRLAAGSALSSQKSINSRKSAAIPGKYPDARPTDPEIPILTYVSRKHRSWTVILPWKCVMPVWRGILRYPVSSGGNPRFGCLKERRQVGFEQSKPCFPFDFPGTDAGWGWELQMRVERKTEWTKRPKGKRVEWATIDLGGGRKGEIGDPWACDWERLLPISGLGEKSSTEETSSSRTPFRQLSSKDAFGLTAGRAAFKDHLALPHLFTVKITMIGRGTPATCARIYRLPSSNPELRGKWMSLLSSLASTHGRPSAKRQRTNNRDAPEHIQRRHLAQNLLNPTDLADDMLKAGDDAYPLAPGEEDLIGFATTGNYNLAEGQPTAIANVALHRLLGAAGGALLPRTSRDPQTTHDGRSSMADDRAADDPDEGVESAVMLSPDALADLTQQLLEDTVANIIHSTALSCHRAEKLLRMQSAATRAESLALSSVEPQSQAKGYTNQPSIPTADTGAAKYENGRVFLRGNPLKTTPEITCPHCKLPRLMHPIMGKGMQNPDLTKEYCMLYPWVQRSGHDVYGNPFPTDMAKSKKERELIKQQQKNAEKESVGTPGSQDTDMAGGEAQGKEINKLNTGGKPASYIPWHTCPSCKRSLLITRFAQHLEKCLGISGRQSSRNAMAKLTGQNGNGTGTGMANTPLGSRMGTPAPGSQDNVSLPKSKAKGISPIKRTADEDDEGDNDTPERKKKKKSSYVKKADREKAGKEGGPLKIKMKNIVQSKDVDRKARDGSEKPDGKRGRDDATEPDGAPRPKKLKLSMNKVENGSAPPSAEPLSAQEAR</sequence>
<evidence type="ECO:0000313" key="17">
    <source>
        <dbReference type="Proteomes" id="UP000481861"/>
    </source>
</evidence>
<dbReference type="GO" id="GO:0001682">
    <property type="term" value="P:tRNA 5'-leader removal"/>
    <property type="evidence" value="ECO:0007669"/>
    <property type="project" value="InterPro"/>
</dbReference>
<dbReference type="InterPro" id="IPR013246">
    <property type="entry name" value="SAGA_su_Sgf11"/>
</dbReference>
<evidence type="ECO:0000256" key="10">
    <source>
        <dbReference type="ARBA" id="ARBA00023242"/>
    </source>
</evidence>
<dbReference type="Proteomes" id="UP000481861">
    <property type="component" value="Unassembled WGS sequence"/>
</dbReference>
<evidence type="ECO:0000256" key="11">
    <source>
        <dbReference type="RuleBase" id="RU261113"/>
    </source>
</evidence>
<gene>
    <name evidence="16" type="ORF">BDV95DRAFT_490255</name>
</gene>
<feature type="compositionally biased region" description="Basic and acidic residues" evidence="12">
    <location>
        <begin position="826"/>
        <end position="847"/>
    </location>
</feature>
<dbReference type="Pfam" id="PF22770">
    <property type="entry name" value="POP1_C"/>
    <property type="match status" value="1"/>
</dbReference>
<evidence type="ECO:0000256" key="7">
    <source>
        <dbReference type="ARBA" id="ARBA00023015"/>
    </source>
</evidence>
<keyword evidence="7" id="KW-0805">Transcription regulation</keyword>
<feature type="domain" description="POP1 C-terminal" evidence="15">
    <location>
        <begin position="688"/>
        <end position="815"/>
    </location>
</feature>
<dbReference type="GO" id="GO:0005655">
    <property type="term" value="C:nucleolar ribonuclease P complex"/>
    <property type="evidence" value="ECO:0007669"/>
    <property type="project" value="InterPro"/>
</dbReference>
<protein>
    <recommendedName>
        <fullName evidence="11">SAGA-associated factor 11</fullName>
    </recommendedName>
</protein>
<comment type="subcellular location">
    <subcellularLocation>
        <location evidence="1 11">Nucleus</location>
    </subcellularLocation>
</comment>
<dbReference type="InterPro" id="IPR009723">
    <property type="entry name" value="Pop1_N"/>
</dbReference>
<feature type="domain" description="Pop1 N-terminal" evidence="13">
    <location>
        <begin position="49"/>
        <end position="269"/>
    </location>
</feature>
<keyword evidence="10" id="KW-0539">Nucleus</keyword>
<evidence type="ECO:0000256" key="6">
    <source>
        <dbReference type="ARBA" id="ARBA00022853"/>
    </source>
</evidence>
<evidence type="ECO:0000256" key="9">
    <source>
        <dbReference type="ARBA" id="ARBA00023163"/>
    </source>
</evidence>
<dbReference type="EMBL" id="JAADJZ010000008">
    <property type="protein sequence ID" value="KAF2873085.1"/>
    <property type="molecule type" value="Genomic_DNA"/>
</dbReference>
<evidence type="ECO:0000256" key="2">
    <source>
        <dbReference type="ARBA" id="ARBA00022694"/>
    </source>
</evidence>
<comment type="caution">
    <text evidence="16">The sequence shown here is derived from an EMBL/GenBank/DDBJ whole genome shotgun (WGS) entry which is preliminary data.</text>
</comment>
<accession>A0A7C8MRA8</accession>